<proteinExistence type="inferred from homology"/>
<evidence type="ECO:0000256" key="2">
    <source>
        <dbReference type="ARBA" id="ARBA00022448"/>
    </source>
</evidence>
<dbReference type="Gene3D" id="3.10.105.10">
    <property type="entry name" value="Dipeptide-binding Protein, Domain 3"/>
    <property type="match status" value="1"/>
</dbReference>
<protein>
    <submittedName>
        <fullName evidence="5">Peptide/nickel transport system substrate-binding protein</fullName>
    </submittedName>
</protein>
<dbReference type="GO" id="GO:0015833">
    <property type="term" value="P:peptide transport"/>
    <property type="evidence" value="ECO:0007669"/>
    <property type="project" value="TreeGrafter"/>
</dbReference>
<dbReference type="GO" id="GO:0043190">
    <property type="term" value="C:ATP-binding cassette (ABC) transporter complex"/>
    <property type="evidence" value="ECO:0007669"/>
    <property type="project" value="InterPro"/>
</dbReference>
<sequence>MTDTDNLTRRRFLQATGGAATAAALAGCTGGGDGDGDGNGNGNGDSSGKKLQLINSTMTTLDPVKATDTASGTVIQQIFDPLMNYPNAEIAVENLLVESHEVSDDQRTYTFKLKEGVKFHNGNEVTASDVVYSWRRLAESTNSRRSYFILDSIGVEHETTTKTYTNEEGEKEELTVAKSDSLSLKSTGDYELEMTLTEPFHSTLEMLAYTSFAVIPEGIIGDIKGYDGEVDHSKFATKEPVGAGPFKFKSWTSDDHAEVSKYENYHGEKAKVDGIHWMISSDADAQHTYGFINKNADILYAGNLPTSKYSQDKIKDTSTDDQGRTVGKYGSTAGGATMDYLGVSTISSYYMGFNTEAVPKAVRQACAYLMNQERLVKEVFKGRGEASHHFTPPMIYPGGAKEYKSHAENNYPYGYNTNQRDKAEQVLKDAGYGPGNENFSFTFTVYQSSTTWPKVGNILRDQLKSVNVNMEVETAPFNTLLSRGRKGNLQAYSLGWVMDWPAPDNFLGLLYPPLTDTSKSSPQSYTNWSGTDAANQATSAWEKIQSNRGPTDKAQTARNEAYVTMEEANWEDVVFLPTYHNLEERFSYEWVDVPKYGGAGYSRQMYNNVEIGERTN</sequence>
<dbReference type="Pfam" id="PF00496">
    <property type="entry name" value="SBP_bac_5"/>
    <property type="match status" value="1"/>
</dbReference>
<gene>
    <name evidence="5" type="ORF">SAMN05421858_2727</name>
</gene>
<dbReference type="RefSeq" id="WP_175609695.1">
    <property type="nucleotide sequence ID" value="NZ_FTNO01000002.1"/>
</dbReference>
<dbReference type="PANTHER" id="PTHR30290">
    <property type="entry name" value="PERIPLASMIC BINDING COMPONENT OF ABC TRANSPORTER"/>
    <property type="match status" value="1"/>
</dbReference>
<reference evidence="6" key="1">
    <citation type="submission" date="2017-01" db="EMBL/GenBank/DDBJ databases">
        <authorList>
            <person name="Varghese N."/>
            <person name="Submissions S."/>
        </authorList>
    </citation>
    <scope>NUCLEOTIDE SEQUENCE [LARGE SCALE GENOMIC DNA]</scope>
    <source>
        <strain evidence="6">CGMCC 1.7737</strain>
    </source>
</reference>
<accession>A0A1N7BSB5</accession>
<organism evidence="5 6">
    <name type="scientific">Haladaptatus litoreus</name>
    <dbReference type="NCBI Taxonomy" id="553468"/>
    <lineage>
        <taxon>Archaea</taxon>
        <taxon>Methanobacteriati</taxon>
        <taxon>Methanobacteriota</taxon>
        <taxon>Stenosarchaea group</taxon>
        <taxon>Halobacteria</taxon>
        <taxon>Halobacteriales</taxon>
        <taxon>Haladaptataceae</taxon>
        <taxon>Haladaptatus</taxon>
    </lineage>
</organism>
<dbReference type="OrthoDB" id="233597at2157"/>
<keyword evidence="6" id="KW-1185">Reference proteome</keyword>
<comment type="similarity">
    <text evidence="1">Belongs to the bacterial solute-binding protein 5 family.</text>
</comment>
<name>A0A1N7BSB5_9EURY</name>
<keyword evidence="2" id="KW-0813">Transport</keyword>
<dbReference type="Proteomes" id="UP000186914">
    <property type="component" value="Unassembled WGS sequence"/>
</dbReference>
<keyword evidence="3" id="KW-0732">Signal</keyword>
<dbReference type="PROSITE" id="PS51318">
    <property type="entry name" value="TAT"/>
    <property type="match status" value="1"/>
</dbReference>
<dbReference type="Gene3D" id="3.40.190.10">
    <property type="entry name" value="Periplasmic binding protein-like II"/>
    <property type="match status" value="1"/>
</dbReference>
<dbReference type="GO" id="GO:1904680">
    <property type="term" value="F:peptide transmembrane transporter activity"/>
    <property type="evidence" value="ECO:0007669"/>
    <property type="project" value="TreeGrafter"/>
</dbReference>
<evidence type="ECO:0000259" key="4">
    <source>
        <dbReference type="Pfam" id="PF00496"/>
    </source>
</evidence>
<dbReference type="EMBL" id="FTNO01000002">
    <property type="protein sequence ID" value="SIR54192.1"/>
    <property type="molecule type" value="Genomic_DNA"/>
</dbReference>
<evidence type="ECO:0000313" key="6">
    <source>
        <dbReference type="Proteomes" id="UP000186914"/>
    </source>
</evidence>
<dbReference type="InterPro" id="IPR030678">
    <property type="entry name" value="Peptide/Ni-bd"/>
</dbReference>
<dbReference type="GO" id="GO:0042597">
    <property type="term" value="C:periplasmic space"/>
    <property type="evidence" value="ECO:0007669"/>
    <property type="project" value="UniProtKB-ARBA"/>
</dbReference>
<dbReference type="SUPFAM" id="SSF53850">
    <property type="entry name" value="Periplasmic binding protein-like II"/>
    <property type="match status" value="1"/>
</dbReference>
<dbReference type="InterPro" id="IPR006311">
    <property type="entry name" value="TAT_signal"/>
</dbReference>
<evidence type="ECO:0000313" key="5">
    <source>
        <dbReference type="EMBL" id="SIR54192.1"/>
    </source>
</evidence>
<dbReference type="PANTHER" id="PTHR30290:SF9">
    <property type="entry name" value="OLIGOPEPTIDE-BINDING PROTEIN APPA"/>
    <property type="match status" value="1"/>
</dbReference>
<dbReference type="AlphaFoldDB" id="A0A1N7BSB5"/>
<feature type="domain" description="Solute-binding protein family 5" evidence="4">
    <location>
        <begin position="92"/>
        <end position="511"/>
    </location>
</feature>
<dbReference type="PIRSF" id="PIRSF002741">
    <property type="entry name" value="MppA"/>
    <property type="match status" value="1"/>
</dbReference>
<evidence type="ECO:0000256" key="3">
    <source>
        <dbReference type="ARBA" id="ARBA00022729"/>
    </source>
</evidence>
<dbReference type="CDD" id="cd00995">
    <property type="entry name" value="PBP2_NikA_DppA_OppA_like"/>
    <property type="match status" value="1"/>
</dbReference>
<dbReference type="InterPro" id="IPR039424">
    <property type="entry name" value="SBP_5"/>
</dbReference>
<evidence type="ECO:0000256" key="1">
    <source>
        <dbReference type="ARBA" id="ARBA00005695"/>
    </source>
</evidence>
<dbReference type="InterPro" id="IPR000914">
    <property type="entry name" value="SBP_5_dom"/>
</dbReference>